<name>A0A0G2Y0W7_MIMIV</name>
<dbReference type="Gene3D" id="3.40.50.300">
    <property type="entry name" value="P-loop containing nucleotide triphosphate hydrolases"/>
    <property type="match status" value="2"/>
</dbReference>
<dbReference type="InterPro" id="IPR011545">
    <property type="entry name" value="DEAD/DEAH_box_helicase_dom"/>
</dbReference>
<dbReference type="Pfam" id="PF00271">
    <property type="entry name" value="Helicase_C"/>
    <property type="match status" value="1"/>
</dbReference>
<proteinExistence type="inferred from homology"/>
<dbReference type="PANTHER" id="PTHR18934:SF91">
    <property type="entry name" value="PRE-MRNA-SPLICING FACTOR ATP-DEPENDENT RNA HELICASE PRP16"/>
    <property type="match status" value="1"/>
</dbReference>
<evidence type="ECO:0000256" key="5">
    <source>
        <dbReference type="ARBA" id="ARBA00022806"/>
    </source>
</evidence>
<dbReference type="PROSITE" id="PS51194">
    <property type="entry name" value="HELICASE_CTER"/>
    <property type="match status" value="1"/>
</dbReference>
<evidence type="ECO:0000256" key="4">
    <source>
        <dbReference type="ARBA" id="ARBA00022801"/>
    </source>
</evidence>
<keyword evidence="6" id="KW-0067">ATP-binding</keyword>
<organismHost>
    <name type="scientific">Acanthamoeba polyphaga</name>
    <name type="common">Amoeba</name>
    <dbReference type="NCBI Taxonomy" id="5757"/>
</organismHost>
<evidence type="ECO:0000259" key="8">
    <source>
        <dbReference type="PROSITE" id="PS51192"/>
    </source>
</evidence>
<dbReference type="EMBL" id="KM982401">
    <property type="protein sequence ID" value="AKI79318.1"/>
    <property type="molecule type" value="Genomic_DNA"/>
</dbReference>
<dbReference type="PROSITE" id="PS51192">
    <property type="entry name" value="HELICASE_ATP_BIND_1"/>
    <property type="match status" value="1"/>
</dbReference>
<dbReference type="GO" id="GO:0003724">
    <property type="term" value="F:RNA helicase activity"/>
    <property type="evidence" value="ECO:0007669"/>
    <property type="project" value="UniProtKB-EC"/>
</dbReference>
<dbReference type="CDD" id="cd18791">
    <property type="entry name" value="SF2_C_RHA"/>
    <property type="match status" value="1"/>
</dbReference>
<dbReference type="SUPFAM" id="SSF52540">
    <property type="entry name" value="P-loop containing nucleoside triphosphate hydrolases"/>
    <property type="match status" value="1"/>
</dbReference>
<dbReference type="SMART" id="SM00487">
    <property type="entry name" value="DEXDc"/>
    <property type="match status" value="1"/>
</dbReference>
<keyword evidence="5 10" id="KW-0347">Helicase</keyword>
<comment type="catalytic activity">
    <reaction evidence="7">
        <text>ATP + H2O = ADP + phosphate + H(+)</text>
        <dbReference type="Rhea" id="RHEA:13065"/>
        <dbReference type="ChEBI" id="CHEBI:15377"/>
        <dbReference type="ChEBI" id="CHEBI:15378"/>
        <dbReference type="ChEBI" id="CHEBI:30616"/>
        <dbReference type="ChEBI" id="CHEBI:43474"/>
        <dbReference type="ChEBI" id="CHEBI:456216"/>
        <dbReference type="EC" id="3.6.4.13"/>
    </reaction>
</comment>
<dbReference type="GO" id="GO:0003723">
    <property type="term" value="F:RNA binding"/>
    <property type="evidence" value="ECO:0007669"/>
    <property type="project" value="TreeGrafter"/>
</dbReference>
<dbReference type="GO" id="GO:0016787">
    <property type="term" value="F:hydrolase activity"/>
    <property type="evidence" value="ECO:0007669"/>
    <property type="project" value="UniProtKB-KW"/>
</dbReference>
<feature type="domain" description="Helicase ATP-binding" evidence="8">
    <location>
        <begin position="53"/>
        <end position="219"/>
    </location>
</feature>
<evidence type="ECO:0000313" key="10">
    <source>
        <dbReference type="EMBL" id="AKI79318.1"/>
    </source>
</evidence>
<evidence type="ECO:0000256" key="2">
    <source>
        <dbReference type="ARBA" id="ARBA00012552"/>
    </source>
</evidence>
<dbReference type="PANTHER" id="PTHR18934">
    <property type="entry name" value="ATP-DEPENDENT RNA HELICASE"/>
    <property type="match status" value="1"/>
</dbReference>
<dbReference type="Proteomes" id="UP000241474">
    <property type="component" value="Segment"/>
</dbReference>
<sequence>MASNLTFEDKIGILDPKGLRPNPLNNEPYSDDYKKLAMVWSTYPAYSAADRVLSALENYQLVFVTSSTGSGKSVLIPKLALHYTNYNGRVVMTLPKRIITLSAAIFSAKVSDVKLGESIGYAYKGSDKSMYNDQNKIIYVTDGIFVMEYVRDPLLSKFNVVIIDEAHERRIQIDLILLFLRTLLQSGNRPDLKVIIMSATIDTDKYQKYFNSVDSTVIDIAGQPNHPIETHFMDKPVTSYMKEGLELIEDLIHQQIKKDMLFFITTSNEALQLCRSIRPQYPRVYCVEVYSDMDKNLKQYAESRDKYLELGNYDQKLVMATNVAESSLTIDGLVYVIDSGYELSSRFDPECYGQILEKKFVSKAQALQRRGRVGRTEPGVCYHLLTKQQFDGLADYPTPDILRQDITMDLIKIIQVSPNKTYAEGINMMNQLMDPPLRSHINATRNLFDLYNVVDDNGILTQVGIVATQFSSLPLNRILFLIYAFELQCAREASIIVAMTEFLNGRVTNLFYKSDTICESNCEKQAANLLLEKLIQKRGDHFTYLKIYQEFSKSTDQKSWARKYGVRLDTINNIERTANQYFYRILNLLRKPRLPNNKNTLIDTSIDTPMDIQSRISSTDTKTNLLNALKKSHQHLTASKLKPTYSKENITGKISRDSVLNQIYKKNEVSKKKIIYDELSNINGKWEFRTVTIIS</sequence>
<dbReference type="CDD" id="cd17917">
    <property type="entry name" value="DEXHc_RHA-like"/>
    <property type="match status" value="1"/>
</dbReference>
<evidence type="ECO:0000256" key="1">
    <source>
        <dbReference type="ARBA" id="ARBA00008792"/>
    </source>
</evidence>
<evidence type="ECO:0000259" key="9">
    <source>
        <dbReference type="PROSITE" id="PS51194"/>
    </source>
</evidence>
<reference evidence="10 11" key="1">
    <citation type="submission" date="2014-10" db="EMBL/GenBank/DDBJ databases">
        <title>Pan-genome analysis of Brazilian lineage A amoebal mimiviruses.</title>
        <authorList>
            <person name="Assis F.L."/>
            <person name="Abrahao J.S."/>
            <person name="Kroon E.G."/>
            <person name="Dornas F.P."/>
            <person name="Andrade K.R."/>
            <person name="Borato P.V.M."/>
            <person name="Pilotto M.R."/>
            <person name="Benamar S."/>
            <person name="LaScola B."/>
            <person name="Colson P."/>
        </authorList>
    </citation>
    <scope>NUCLEOTIDE SEQUENCE [LARGE SCALE GENOMIC DNA]</scope>
    <source>
        <strain evidence="10 11">Oyster</strain>
    </source>
</reference>
<evidence type="ECO:0000256" key="6">
    <source>
        <dbReference type="ARBA" id="ARBA00022840"/>
    </source>
</evidence>
<keyword evidence="4" id="KW-0378">Hydrolase</keyword>
<accession>A0A0G2Y0W7</accession>
<dbReference type="SMART" id="SM00490">
    <property type="entry name" value="HELICc"/>
    <property type="match status" value="1"/>
</dbReference>
<dbReference type="GO" id="GO:0005524">
    <property type="term" value="F:ATP binding"/>
    <property type="evidence" value="ECO:0007669"/>
    <property type="project" value="UniProtKB-KW"/>
</dbReference>
<dbReference type="Gene3D" id="1.20.120.1080">
    <property type="match status" value="1"/>
</dbReference>
<evidence type="ECO:0000256" key="3">
    <source>
        <dbReference type="ARBA" id="ARBA00022741"/>
    </source>
</evidence>
<feature type="domain" description="Helicase C-terminal" evidence="9">
    <location>
        <begin position="247"/>
        <end position="434"/>
    </location>
</feature>
<dbReference type="Pfam" id="PF00270">
    <property type="entry name" value="DEAD"/>
    <property type="match status" value="1"/>
</dbReference>
<dbReference type="InterPro" id="IPR001650">
    <property type="entry name" value="Helicase_C-like"/>
</dbReference>
<organism evidence="10 11">
    <name type="scientific">Acanthamoeba polyphaga mimivirus</name>
    <name type="common">APMV</name>
    <dbReference type="NCBI Taxonomy" id="212035"/>
    <lineage>
        <taxon>Viruses</taxon>
        <taxon>Varidnaviria</taxon>
        <taxon>Bamfordvirae</taxon>
        <taxon>Nucleocytoviricota</taxon>
        <taxon>Megaviricetes</taxon>
        <taxon>Imitervirales</taxon>
        <taxon>Mimiviridae</taxon>
        <taxon>Megamimivirinae</taxon>
        <taxon>Mimivirus</taxon>
        <taxon>Mimivirus bradfordmassiliense</taxon>
    </lineage>
</organism>
<protein>
    <recommendedName>
        <fullName evidence="2">RNA helicase</fullName>
        <ecNumber evidence="2">3.6.4.13</ecNumber>
    </recommendedName>
</protein>
<dbReference type="InterPro" id="IPR027417">
    <property type="entry name" value="P-loop_NTPase"/>
</dbReference>
<keyword evidence="3" id="KW-0547">Nucleotide-binding</keyword>
<comment type="similarity">
    <text evidence="1">Belongs to the DEAD box helicase family. DEAH subfamily.</text>
</comment>
<dbReference type="InterPro" id="IPR014001">
    <property type="entry name" value="Helicase_ATP-bd"/>
</dbReference>
<dbReference type="EC" id="3.6.4.13" evidence="2"/>
<evidence type="ECO:0000256" key="7">
    <source>
        <dbReference type="ARBA" id="ARBA00047984"/>
    </source>
</evidence>
<evidence type="ECO:0000313" key="11">
    <source>
        <dbReference type="Proteomes" id="UP000241474"/>
    </source>
</evidence>